<name>A0A0P9GT74_9BACL</name>
<reference evidence="2 3" key="1">
    <citation type="submission" date="2015-09" db="EMBL/GenBank/DDBJ databases">
        <title>Draft genome sequence of Alicyclobacillus ferrooxydans DSM 22381.</title>
        <authorList>
            <person name="Hemp J."/>
        </authorList>
    </citation>
    <scope>NUCLEOTIDE SEQUENCE [LARGE SCALE GENOMIC DNA]</scope>
    <source>
        <strain evidence="2 3">TC-34</strain>
    </source>
</reference>
<comment type="caution">
    <text evidence="2">The sequence shown here is derived from an EMBL/GenBank/DDBJ whole genome shotgun (WGS) entry which is preliminary data.</text>
</comment>
<dbReference type="PANTHER" id="PTHR43245">
    <property type="entry name" value="BIFUNCTIONAL POLYMYXIN RESISTANCE PROTEIN ARNA"/>
    <property type="match status" value="1"/>
</dbReference>
<dbReference type="EMBL" id="LJCO01000035">
    <property type="protein sequence ID" value="KPV44328.1"/>
    <property type="molecule type" value="Genomic_DNA"/>
</dbReference>
<dbReference type="InterPro" id="IPR050177">
    <property type="entry name" value="Lipid_A_modif_metabolic_enz"/>
</dbReference>
<dbReference type="Pfam" id="PF01370">
    <property type="entry name" value="Epimerase"/>
    <property type="match status" value="1"/>
</dbReference>
<dbReference type="Proteomes" id="UP000050482">
    <property type="component" value="Unassembled WGS sequence"/>
</dbReference>
<dbReference type="PANTHER" id="PTHR43245:SF13">
    <property type="entry name" value="UDP-D-APIOSE_UDP-D-XYLOSE SYNTHASE 2"/>
    <property type="match status" value="1"/>
</dbReference>
<gene>
    <name evidence="2" type="ORF">AN477_07740</name>
</gene>
<evidence type="ECO:0000259" key="1">
    <source>
        <dbReference type="Pfam" id="PF01370"/>
    </source>
</evidence>
<feature type="domain" description="NAD-dependent epimerase/dehydratase" evidence="1">
    <location>
        <begin position="3"/>
        <end position="207"/>
    </location>
</feature>
<dbReference type="PATRIC" id="fig|471514.4.peg.4403"/>
<dbReference type="Gene3D" id="3.40.50.720">
    <property type="entry name" value="NAD(P)-binding Rossmann-like Domain"/>
    <property type="match status" value="1"/>
</dbReference>
<sequence length="299" mass="33970">MKILMLGGTKYFGRRLVHLLIVDGHDVTVATRGNTEDDFGDAVKRIQIDRTDAESMKRAFAKQSYDVVYDQICFNPREAKISVDVFGKRIGRYIFTSSMAVYGHKDDEITEEDFRPDNYAYDLAAEQYSYDEGKRQAEAYFFQHAPFPVVAVRVAMVVSGDDYTGRVDYYVSHVAHDESIGVFETEHPITYVTAWDVAAFLRFLGTKTDYTGPINAGNTGYLSIQDFSREIGKQFGTTPQFHVGRHGDKERPLSPYAMFPWTWKLSNAKAKALGFEFPDVRDSIPDMVHESAMRLGLKE</sequence>
<dbReference type="OrthoDB" id="9809586at2"/>
<dbReference type="InterPro" id="IPR001509">
    <property type="entry name" value="Epimerase_deHydtase"/>
</dbReference>
<protein>
    <recommendedName>
        <fullName evidence="1">NAD-dependent epimerase/dehydratase domain-containing protein</fullName>
    </recommendedName>
</protein>
<dbReference type="SUPFAM" id="SSF51735">
    <property type="entry name" value="NAD(P)-binding Rossmann-fold domains"/>
    <property type="match status" value="1"/>
</dbReference>
<proteinExistence type="predicted"/>
<dbReference type="RefSeq" id="WP_054968604.1">
    <property type="nucleotide sequence ID" value="NZ_LJCO01000035.1"/>
</dbReference>
<keyword evidence="3" id="KW-1185">Reference proteome</keyword>
<dbReference type="AlphaFoldDB" id="A0A0P9GT74"/>
<evidence type="ECO:0000313" key="3">
    <source>
        <dbReference type="Proteomes" id="UP000050482"/>
    </source>
</evidence>
<evidence type="ECO:0000313" key="2">
    <source>
        <dbReference type="EMBL" id="KPV44328.1"/>
    </source>
</evidence>
<accession>A0A0P9GT74</accession>
<dbReference type="InterPro" id="IPR036291">
    <property type="entry name" value="NAD(P)-bd_dom_sf"/>
</dbReference>
<organism evidence="2 3">
    <name type="scientific">Alicyclobacillus ferrooxydans</name>
    <dbReference type="NCBI Taxonomy" id="471514"/>
    <lineage>
        <taxon>Bacteria</taxon>
        <taxon>Bacillati</taxon>
        <taxon>Bacillota</taxon>
        <taxon>Bacilli</taxon>
        <taxon>Bacillales</taxon>
        <taxon>Alicyclobacillaceae</taxon>
        <taxon>Alicyclobacillus</taxon>
    </lineage>
</organism>
<dbReference type="STRING" id="471514.AN477_07740"/>